<name>A0ABR1GGB4_AURAN</name>
<evidence type="ECO:0008006" key="4">
    <source>
        <dbReference type="Google" id="ProtNLM"/>
    </source>
</evidence>
<evidence type="ECO:0000256" key="1">
    <source>
        <dbReference type="SAM" id="MobiDB-lite"/>
    </source>
</evidence>
<keyword evidence="3" id="KW-1185">Reference proteome</keyword>
<accession>A0ABR1GGB4</accession>
<reference evidence="2 3" key="1">
    <citation type="submission" date="2024-03" db="EMBL/GenBank/DDBJ databases">
        <title>Aureococcus anophagefferens CCMP1851 and Kratosvirus quantuckense: Draft genome of a second virus-susceptible host strain in the model system.</title>
        <authorList>
            <person name="Chase E."/>
            <person name="Truchon A.R."/>
            <person name="Schepens W."/>
            <person name="Wilhelm S.W."/>
        </authorList>
    </citation>
    <scope>NUCLEOTIDE SEQUENCE [LARGE SCALE GENOMIC DNA]</scope>
    <source>
        <strain evidence="2 3">CCMP1851</strain>
    </source>
</reference>
<dbReference type="PROSITE" id="PS51257">
    <property type="entry name" value="PROKAR_LIPOPROTEIN"/>
    <property type="match status" value="1"/>
</dbReference>
<dbReference type="Proteomes" id="UP001363151">
    <property type="component" value="Unassembled WGS sequence"/>
</dbReference>
<gene>
    <name evidence="2" type="ORF">SO694_00135059</name>
</gene>
<evidence type="ECO:0000313" key="3">
    <source>
        <dbReference type="Proteomes" id="UP001363151"/>
    </source>
</evidence>
<comment type="caution">
    <text evidence="2">The sequence shown here is derived from an EMBL/GenBank/DDBJ whole genome shotgun (WGS) entry which is preliminary data.</text>
</comment>
<organism evidence="2 3">
    <name type="scientific">Aureococcus anophagefferens</name>
    <name type="common">Harmful bloom alga</name>
    <dbReference type="NCBI Taxonomy" id="44056"/>
    <lineage>
        <taxon>Eukaryota</taxon>
        <taxon>Sar</taxon>
        <taxon>Stramenopiles</taxon>
        <taxon>Ochrophyta</taxon>
        <taxon>Pelagophyceae</taxon>
        <taxon>Pelagomonadales</taxon>
        <taxon>Pelagomonadaceae</taxon>
        <taxon>Aureococcus</taxon>
    </lineage>
</organism>
<feature type="region of interest" description="Disordered" evidence="1">
    <location>
        <begin position="97"/>
        <end position="125"/>
    </location>
</feature>
<evidence type="ECO:0000313" key="2">
    <source>
        <dbReference type="EMBL" id="KAK7254881.1"/>
    </source>
</evidence>
<protein>
    <recommendedName>
        <fullName evidence="4">Secreted protein</fullName>
    </recommendedName>
</protein>
<proteinExistence type="predicted"/>
<sequence length="125" mass="13035">MLKLVALAAGAAAACVDDASWTFDLNGATTGADAPPSYARRRRRGYLDGAPGTCAETWTVPSLPGCEAPQFGCPATACGEDRRWCCRPAPPDRATEWRHCGDDAPTAAPTYGPSVRPTRAPVDGA</sequence>
<dbReference type="EMBL" id="JBBJCI010000014">
    <property type="protein sequence ID" value="KAK7254881.1"/>
    <property type="molecule type" value="Genomic_DNA"/>
</dbReference>